<sequence>HTLRSFRFKGRVKQGCPLSAALYVLSISPLIQKIKNNNELSGIYINGKRFIISAYADDITVIVKSRTELEIIENHFNEYEHASGAKLNMAKSEGSVDVNWNEKERIIKDEINQFSNQNLTYKARIYIIKTYILSKLLFLSCIFPPTEMWCKKINKLCINFIWGTTREVTKRDLVFKNRDLGGLGAIELGLKTKIAFCKIIANGLYRQAKWVGNVTKWKQKIKGKARTKVPYYQVIFSDFINRYESLNINWNFDSNKNIYGKISNALYGGPINYRDVNINEYQMIINNMKSKILSEKLRDIAWLTSVRRLPVRAVVKWSCYVKTSKCPMPNCESDETLFS</sequence>
<reference evidence="3" key="2">
    <citation type="journal article" date="2014" name="Nat. Commun.">
        <title>The cavefish genome reveals candidate genes for eye loss.</title>
        <authorList>
            <person name="McGaugh S.E."/>
            <person name="Gross J.B."/>
            <person name="Aken B."/>
            <person name="Blin M."/>
            <person name="Borowsky R."/>
            <person name="Chalopin D."/>
            <person name="Hinaux H."/>
            <person name="Jeffery W.R."/>
            <person name="Keene A."/>
            <person name="Ma L."/>
            <person name="Minx P."/>
            <person name="Murphy D."/>
            <person name="O'Quin K.E."/>
            <person name="Retaux S."/>
            <person name="Rohner N."/>
            <person name="Searle S.M."/>
            <person name="Stahl B.A."/>
            <person name="Tabin C."/>
            <person name="Volff J.N."/>
            <person name="Yoshizawa M."/>
            <person name="Warren W.C."/>
        </authorList>
    </citation>
    <scope>NUCLEOTIDE SEQUENCE [LARGE SCALE GENOMIC DNA]</scope>
    <source>
        <strain evidence="3">female</strain>
    </source>
</reference>
<evidence type="ECO:0000313" key="2">
    <source>
        <dbReference type="Ensembl" id="ENSAMXP00000053664.1"/>
    </source>
</evidence>
<protein>
    <recommendedName>
        <fullName evidence="1">Reverse transcriptase domain-containing protein</fullName>
    </recommendedName>
</protein>
<feature type="domain" description="Reverse transcriptase" evidence="1">
    <location>
        <begin position="1"/>
        <end position="119"/>
    </location>
</feature>
<evidence type="ECO:0000313" key="3">
    <source>
        <dbReference type="Proteomes" id="UP000018467"/>
    </source>
</evidence>
<dbReference type="PANTHER" id="PTHR31635:SF196">
    <property type="entry name" value="REVERSE TRANSCRIPTASE DOMAIN-CONTAINING PROTEIN-RELATED"/>
    <property type="match status" value="1"/>
</dbReference>
<reference evidence="2" key="4">
    <citation type="submission" date="2025-09" db="UniProtKB">
        <authorList>
            <consortium name="Ensembl"/>
        </authorList>
    </citation>
    <scope>IDENTIFICATION</scope>
</reference>
<organism evidence="2 3">
    <name type="scientific">Astyanax mexicanus</name>
    <name type="common">Blind cave fish</name>
    <name type="synonym">Astyanax fasciatus mexicanus</name>
    <dbReference type="NCBI Taxonomy" id="7994"/>
    <lineage>
        <taxon>Eukaryota</taxon>
        <taxon>Metazoa</taxon>
        <taxon>Chordata</taxon>
        <taxon>Craniata</taxon>
        <taxon>Vertebrata</taxon>
        <taxon>Euteleostomi</taxon>
        <taxon>Actinopterygii</taxon>
        <taxon>Neopterygii</taxon>
        <taxon>Teleostei</taxon>
        <taxon>Ostariophysi</taxon>
        <taxon>Characiformes</taxon>
        <taxon>Characoidei</taxon>
        <taxon>Acestrorhamphidae</taxon>
        <taxon>Acestrorhamphinae</taxon>
        <taxon>Astyanax</taxon>
    </lineage>
</organism>
<accession>A0A3B1KIV4</accession>
<dbReference type="InParanoid" id="A0A3B1KIV4"/>
<reference evidence="3" key="1">
    <citation type="submission" date="2013-03" db="EMBL/GenBank/DDBJ databases">
        <authorList>
            <person name="Jeffery W."/>
            <person name="Warren W."/>
            <person name="Wilson R.K."/>
        </authorList>
    </citation>
    <scope>NUCLEOTIDE SEQUENCE</scope>
    <source>
        <strain evidence="3">female</strain>
    </source>
</reference>
<dbReference type="InterPro" id="IPR000477">
    <property type="entry name" value="RT_dom"/>
</dbReference>
<dbReference type="Ensembl" id="ENSAMXT00000043354.1">
    <property type="protein sequence ID" value="ENSAMXP00000053664.1"/>
    <property type="gene ID" value="ENSAMXG00000040774.1"/>
</dbReference>
<dbReference type="PROSITE" id="PS50878">
    <property type="entry name" value="RT_POL"/>
    <property type="match status" value="1"/>
</dbReference>
<evidence type="ECO:0000259" key="1">
    <source>
        <dbReference type="PROSITE" id="PS50878"/>
    </source>
</evidence>
<proteinExistence type="predicted"/>
<dbReference type="Proteomes" id="UP000018467">
    <property type="component" value="Unassembled WGS sequence"/>
</dbReference>
<keyword evidence="3" id="KW-1185">Reference proteome</keyword>
<dbReference type="PANTHER" id="PTHR31635">
    <property type="entry name" value="REVERSE TRANSCRIPTASE DOMAIN-CONTAINING PROTEIN-RELATED"/>
    <property type="match status" value="1"/>
</dbReference>
<dbReference type="Pfam" id="PF00078">
    <property type="entry name" value="RVT_1"/>
    <property type="match status" value="1"/>
</dbReference>
<dbReference type="GeneTree" id="ENSGT00990000204465"/>
<name>A0A3B1KIV4_ASTMX</name>
<reference evidence="2" key="3">
    <citation type="submission" date="2025-08" db="UniProtKB">
        <authorList>
            <consortium name="Ensembl"/>
        </authorList>
    </citation>
    <scope>IDENTIFICATION</scope>
</reference>
<dbReference type="AlphaFoldDB" id="A0A3B1KIV4"/>